<feature type="compositionally biased region" description="Basic and acidic residues" evidence="1">
    <location>
        <begin position="1"/>
        <end position="11"/>
    </location>
</feature>
<comment type="caution">
    <text evidence="2">The sequence shown here is derived from an EMBL/GenBank/DDBJ whole genome shotgun (WGS) entry which is preliminary data.</text>
</comment>
<dbReference type="AlphaFoldDB" id="A0A4Y2VED7"/>
<gene>
    <name evidence="4" type="ORF">AVEN_120970_1</name>
    <name evidence="5" type="ORF">AVEN_171281_1</name>
    <name evidence="2" type="ORF">AVEN_265067_1</name>
    <name evidence="3" type="ORF">AVEN_62769_1</name>
</gene>
<evidence type="ECO:0000313" key="5">
    <source>
        <dbReference type="EMBL" id="GBO23658.1"/>
    </source>
</evidence>
<dbReference type="EMBL" id="BGPR01046706">
    <property type="protein sequence ID" value="GBO23652.1"/>
    <property type="molecule type" value="Genomic_DNA"/>
</dbReference>
<evidence type="ECO:0000313" key="6">
    <source>
        <dbReference type="Proteomes" id="UP000499080"/>
    </source>
</evidence>
<protein>
    <submittedName>
        <fullName evidence="2">Uncharacterized protein</fullName>
    </submittedName>
</protein>
<feature type="region of interest" description="Disordered" evidence="1">
    <location>
        <begin position="1"/>
        <end position="47"/>
    </location>
</feature>
<keyword evidence="6" id="KW-1185">Reference proteome</keyword>
<sequence length="73" mass="7830">MIERAAGHESPVKSGFESGILQPQTENLPPGYRCPEHSSKPDSTEDLPCMGPVVWKFGEGVRAQVSSSSSDRG</sequence>
<evidence type="ECO:0000313" key="3">
    <source>
        <dbReference type="EMBL" id="GBO23652.1"/>
    </source>
</evidence>
<evidence type="ECO:0000256" key="1">
    <source>
        <dbReference type="SAM" id="MobiDB-lite"/>
    </source>
</evidence>
<reference evidence="2 6" key="1">
    <citation type="journal article" date="2019" name="Sci. Rep.">
        <title>Orb-weaving spider Araneus ventricosus genome elucidates the spidroin gene catalogue.</title>
        <authorList>
            <person name="Kono N."/>
            <person name="Nakamura H."/>
            <person name="Ohtoshi R."/>
            <person name="Moran D.A.P."/>
            <person name="Shinohara A."/>
            <person name="Yoshida Y."/>
            <person name="Fujiwara M."/>
            <person name="Mori M."/>
            <person name="Tomita M."/>
            <person name="Arakawa K."/>
        </authorList>
    </citation>
    <scope>NUCLEOTIDE SEQUENCE [LARGE SCALE GENOMIC DNA]</scope>
</reference>
<dbReference type="EMBL" id="BGPR01046708">
    <property type="protein sequence ID" value="GBO23658.1"/>
    <property type="molecule type" value="Genomic_DNA"/>
</dbReference>
<feature type="compositionally biased region" description="Basic and acidic residues" evidence="1">
    <location>
        <begin position="34"/>
        <end position="43"/>
    </location>
</feature>
<organism evidence="2 6">
    <name type="scientific">Araneus ventricosus</name>
    <name type="common">Orbweaver spider</name>
    <name type="synonym">Epeira ventricosa</name>
    <dbReference type="NCBI Taxonomy" id="182803"/>
    <lineage>
        <taxon>Eukaryota</taxon>
        <taxon>Metazoa</taxon>
        <taxon>Ecdysozoa</taxon>
        <taxon>Arthropoda</taxon>
        <taxon>Chelicerata</taxon>
        <taxon>Arachnida</taxon>
        <taxon>Araneae</taxon>
        <taxon>Araneomorphae</taxon>
        <taxon>Entelegynae</taxon>
        <taxon>Araneoidea</taxon>
        <taxon>Araneidae</taxon>
        <taxon>Araneus</taxon>
    </lineage>
</organism>
<evidence type="ECO:0000313" key="2">
    <source>
        <dbReference type="EMBL" id="GBO23645.1"/>
    </source>
</evidence>
<proteinExistence type="predicted"/>
<dbReference type="EMBL" id="BGPR01046704">
    <property type="protein sequence ID" value="GBO23645.1"/>
    <property type="molecule type" value="Genomic_DNA"/>
</dbReference>
<evidence type="ECO:0000313" key="4">
    <source>
        <dbReference type="EMBL" id="GBO23655.1"/>
    </source>
</evidence>
<accession>A0A4Y2VED7</accession>
<dbReference type="Proteomes" id="UP000499080">
    <property type="component" value="Unassembled WGS sequence"/>
</dbReference>
<dbReference type="EMBL" id="BGPR01046707">
    <property type="protein sequence ID" value="GBO23655.1"/>
    <property type="molecule type" value="Genomic_DNA"/>
</dbReference>
<name>A0A4Y2VED7_ARAVE</name>